<dbReference type="Proteomes" id="UP000676409">
    <property type="component" value="Chromosome"/>
</dbReference>
<protein>
    <submittedName>
        <fullName evidence="1">Uncharacterized protein</fullName>
    </submittedName>
</protein>
<dbReference type="AlphaFoldDB" id="A0A975IUU1"/>
<proteinExistence type="predicted"/>
<name>A0A975IUU1_9CAUL</name>
<evidence type="ECO:0000313" key="1">
    <source>
        <dbReference type="EMBL" id="QUD87869.1"/>
    </source>
</evidence>
<dbReference type="RefSeq" id="WP_211937920.1">
    <property type="nucleotide sequence ID" value="NZ_CP073078.1"/>
</dbReference>
<organism evidence="1 2">
    <name type="scientific">Phenylobacterium montanum</name>
    <dbReference type="NCBI Taxonomy" id="2823693"/>
    <lineage>
        <taxon>Bacteria</taxon>
        <taxon>Pseudomonadati</taxon>
        <taxon>Pseudomonadota</taxon>
        <taxon>Alphaproteobacteria</taxon>
        <taxon>Caulobacterales</taxon>
        <taxon>Caulobacteraceae</taxon>
        <taxon>Phenylobacterium</taxon>
    </lineage>
</organism>
<evidence type="ECO:0000313" key="2">
    <source>
        <dbReference type="Proteomes" id="UP000676409"/>
    </source>
</evidence>
<dbReference type="KEGG" id="caul:KCG34_22965"/>
<dbReference type="EMBL" id="CP073078">
    <property type="protein sequence ID" value="QUD87869.1"/>
    <property type="molecule type" value="Genomic_DNA"/>
</dbReference>
<gene>
    <name evidence="1" type="ORF">KCG34_22965</name>
</gene>
<reference evidence="1" key="1">
    <citation type="submission" date="2021-04" db="EMBL/GenBank/DDBJ databases">
        <title>The complete genome sequence of Caulobacter sp. S6.</title>
        <authorList>
            <person name="Tang Y."/>
            <person name="Ouyang W."/>
            <person name="Liu Q."/>
            <person name="Huang B."/>
            <person name="Guo Z."/>
            <person name="Lei P."/>
        </authorList>
    </citation>
    <scope>NUCLEOTIDE SEQUENCE</scope>
    <source>
        <strain evidence="1">S6</strain>
    </source>
</reference>
<keyword evidence="2" id="KW-1185">Reference proteome</keyword>
<accession>A0A975IUU1</accession>
<sequence length="374" mass="42059">MEKPHRDLAKLERSGSSARLLSLFGVHKRYGGDPLYRAEPFFRDPVLNRAIILKHRLRRDEMDLFPDGRLTTTKIILPIDGRDLRLGGRSVLVGQAGYDGIMESVFGARWAADDGDRHLLELIDSTLSVDPFLLREHLRRNGRYPARFYFDLSLGDHLRMQRFVERDIREVAQGRARRLAAGGHQGDDPAAEARLVKRLLSGEGDSAGEPLRRTLKLDEMDFAEAIFAWKGFLYYKWTLLDALPRARGVAKAIAGIRPLSADAELVRHVEPMRRAVARTILVTCEGAKRALNAYDEAFASLVNGQPEPFRDFLRGAHERFTDLGQDLGAVGHIVSFWSYRFPTGAAAVEAEELYDILLDFEEALNPSAPLRLSA</sequence>